<protein>
    <submittedName>
        <fullName evidence="1">Uncharacterized protein</fullName>
    </submittedName>
</protein>
<dbReference type="OrthoDB" id="10288371at2759"/>
<evidence type="ECO:0000313" key="1">
    <source>
        <dbReference type="EMBL" id="MBA0798533.1"/>
    </source>
</evidence>
<keyword evidence="2" id="KW-1185">Reference proteome</keyword>
<proteinExistence type="predicted"/>
<gene>
    <name evidence="1" type="ORF">Gohar_009118</name>
</gene>
<reference evidence="1 2" key="1">
    <citation type="journal article" date="2019" name="Genome Biol. Evol.">
        <title>Insights into the evolution of the New World diploid cottons (Gossypium, subgenus Houzingenia) based on genome sequencing.</title>
        <authorList>
            <person name="Grover C.E."/>
            <person name="Arick M.A. 2nd"/>
            <person name="Thrash A."/>
            <person name="Conover J.L."/>
            <person name="Sanders W.S."/>
            <person name="Peterson D.G."/>
            <person name="Frelichowski J.E."/>
            <person name="Scheffler J.A."/>
            <person name="Scheffler B.E."/>
            <person name="Wendel J.F."/>
        </authorList>
    </citation>
    <scope>NUCLEOTIDE SEQUENCE [LARGE SCALE GENOMIC DNA]</scope>
    <source>
        <strain evidence="1">0</strain>
        <tissue evidence="1">Leaf</tissue>
    </source>
</reference>
<sequence length="41" mass="4947">MCSMMSIKLTYGNRIRIGWYSSQNISKFWKISMIIYLLVNR</sequence>
<evidence type="ECO:0000313" key="2">
    <source>
        <dbReference type="Proteomes" id="UP000593560"/>
    </source>
</evidence>
<accession>A0A7J9GLT2</accession>
<dbReference type="EMBL" id="JABFAD010000005">
    <property type="protein sequence ID" value="MBA0798533.1"/>
    <property type="molecule type" value="Genomic_DNA"/>
</dbReference>
<dbReference type="AlphaFoldDB" id="A0A7J9GLT2"/>
<comment type="caution">
    <text evidence="1">The sequence shown here is derived from an EMBL/GenBank/DDBJ whole genome shotgun (WGS) entry which is preliminary data.</text>
</comment>
<dbReference type="Proteomes" id="UP000593560">
    <property type="component" value="Unassembled WGS sequence"/>
</dbReference>
<organism evidence="1 2">
    <name type="scientific">Gossypium harknessii</name>
    <dbReference type="NCBI Taxonomy" id="34285"/>
    <lineage>
        <taxon>Eukaryota</taxon>
        <taxon>Viridiplantae</taxon>
        <taxon>Streptophyta</taxon>
        <taxon>Embryophyta</taxon>
        <taxon>Tracheophyta</taxon>
        <taxon>Spermatophyta</taxon>
        <taxon>Magnoliopsida</taxon>
        <taxon>eudicotyledons</taxon>
        <taxon>Gunneridae</taxon>
        <taxon>Pentapetalae</taxon>
        <taxon>rosids</taxon>
        <taxon>malvids</taxon>
        <taxon>Malvales</taxon>
        <taxon>Malvaceae</taxon>
        <taxon>Malvoideae</taxon>
        <taxon>Gossypium</taxon>
    </lineage>
</organism>
<name>A0A7J9GLT2_9ROSI</name>